<dbReference type="Proteomes" id="UP001144978">
    <property type="component" value="Unassembled WGS sequence"/>
</dbReference>
<reference evidence="1" key="1">
    <citation type="submission" date="2022-08" db="EMBL/GenBank/DDBJ databases">
        <title>Genome Sequence of Pycnoporus sanguineus.</title>
        <authorList>
            <person name="Buettner E."/>
        </authorList>
    </citation>
    <scope>NUCLEOTIDE SEQUENCE</scope>
    <source>
        <strain evidence="1">CG-C14</strain>
    </source>
</reference>
<proteinExistence type="predicted"/>
<organism evidence="1 2">
    <name type="scientific">Trametes sanguinea</name>
    <dbReference type="NCBI Taxonomy" id="158606"/>
    <lineage>
        <taxon>Eukaryota</taxon>
        <taxon>Fungi</taxon>
        <taxon>Dikarya</taxon>
        <taxon>Basidiomycota</taxon>
        <taxon>Agaricomycotina</taxon>
        <taxon>Agaricomycetes</taxon>
        <taxon>Polyporales</taxon>
        <taxon>Polyporaceae</taxon>
        <taxon>Trametes</taxon>
    </lineage>
</organism>
<dbReference type="EMBL" id="JANSHE010002335">
    <property type="protein sequence ID" value="KAJ2992770.1"/>
    <property type="molecule type" value="Genomic_DNA"/>
</dbReference>
<comment type="caution">
    <text evidence="1">The sequence shown here is derived from an EMBL/GenBank/DDBJ whole genome shotgun (WGS) entry which is preliminary data.</text>
</comment>
<evidence type="ECO:0000313" key="1">
    <source>
        <dbReference type="EMBL" id="KAJ2992770.1"/>
    </source>
</evidence>
<evidence type="ECO:0000313" key="2">
    <source>
        <dbReference type="Proteomes" id="UP001144978"/>
    </source>
</evidence>
<gene>
    <name evidence="1" type="ORF">NUW54_g7858</name>
</gene>
<protein>
    <submittedName>
        <fullName evidence="1">Uncharacterized protein</fullName>
    </submittedName>
</protein>
<keyword evidence="2" id="KW-1185">Reference proteome</keyword>
<accession>A0ACC1PHE7</accession>
<name>A0ACC1PHE7_9APHY</name>
<sequence>MPNPATIVPVYGNYHGYYSKRPSVNDPRLALLPRTLFYGRRVLDVGCNEGWVTCEIAQRLRAKRVIGVDVDDTLVRLAWKHRRFVWSQQGPPHEDDQAEAHGHSSRPSASRKRRRSSQSVDNGPMSGTPDYFPAACEHMFGPLPIPDTTGHEGASDTFPHNVTFRTADWVNTPIPDDAERYHVVLAFSVSKWIHLNGGDEGIMTFFRRVHEVLEPGGIFVLEPQEWDTYAKARRMDPRLKENAKHLKLRPDDFGRLLQDIGFGPATHLGSPGEGGFKRPVDLYAKIR</sequence>